<sequence length="81" mass="9413">MMKQTFKIKVTLKVKQRSSSVLIYDQHKFNSIDPMTYAFVITIFIDSMTSMFNTDALLSYKHDVFENLIVEKRVKVDGEGT</sequence>
<keyword evidence="2" id="KW-1185">Reference proteome</keyword>
<dbReference type="RefSeq" id="XP_009168959.1">
    <property type="nucleotide sequence ID" value="XM_009170695.1"/>
</dbReference>
<protein>
    <submittedName>
        <fullName evidence="1">Uncharacterized protein</fullName>
    </submittedName>
</protein>
<dbReference type="GeneID" id="20319818"/>
<evidence type="ECO:0000313" key="1">
    <source>
        <dbReference type="EMBL" id="KER27312.1"/>
    </source>
</evidence>
<dbReference type="KEGG" id="ovi:T265_05636"/>
<dbReference type="CTD" id="20319818"/>
<gene>
    <name evidence="1" type="ORF">T265_05636</name>
</gene>
<dbReference type="Proteomes" id="UP000054324">
    <property type="component" value="Unassembled WGS sequence"/>
</dbReference>
<evidence type="ECO:0000313" key="2">
    <source>
        <dbReference type="Proteomes" id="UP000054324"/>
    </source>
</evidence>
<dbReference type="EMBL" id="KL596726">
    <property type="protein sequence ID" value="KER27312.1"/>
    <property type="molecule type" value="Genomic_DNA"/>
</dbReference>
<name>A0A074ZNG8_OPIVI</name>
<accession>A0A074ZNG8</accession>
<reference evidence="1 2" key="1">
    <citation type="submission" date="2013-11" db="EMBL/GenBank/DDBJ databases">
        <title>Opisthorchis viverrini - life in the bile duct.</title>
        <authorList>
            <person name="Young N.D."/>
            <person name="Nagarajan N."/>
            <person name="Lin S.J."/>
            <person name="Korhonen P.K."/>
            <person name="Jex A.R."/>
            <person name="Hall R.S."/>
            <person name="Safavi-Hemami H."/>
            <person name="Kaewkong W."/>
            <person name="Bertrand D."/>
            <person name="Gao S."/>
            <person name="Seet Q."/>
            <person name="Wongkham S."/>
            <person name="Teh B.T."/>
            <person name="Wongkham C."/>
            <person name="Intapan P.M."/>
            <person name="Maleewong W."/>
            <person name="Yang X."/>
            <person name="Hu M."/>
            <person name="Wang Z."/>
            <person name="Hofmann A."/>
            <person name="Sternberg P.W."/>
            <person name="Tan P."/>
            <person name="Wang J."/>
            <person name="Gasser R.B."/>
        </authorList>
    </citation>
    <scope>NUCLEOTIDE SEQUENCE [LARGE SCALE GENOMIC DNA]</scope>
</reference>
<proteinExistence type="predicted"/>
<dbReference type="AlphaFoldDB" id="A0A074ZNG8"/>
<organism evidence="1 2">
    <name type="scientific">Opisthorchis viverrini</name>
    <name type="common">Southeast Asian liver fluke</name>
    <dbReference type="NCBI Taxonomy" id="6198"/>
    <lineage>
        <taxon>Eukaryota</taxon>
        <taxon>Metazoa</taxon>
        <taxon>Spiralia</taxon>
        <taxon>Lophotrochozoa</taxon>
        <taxon>Platyhelminthes</taxon>
        <taxon>Trematoda</taxon>
        <taxon>Digenea</taxon>
        <taxon>Opisthorchiida</taxon>
        <taxon>Opisthorchiata</taxon>
        <taxon>Opisthorchiidae</taxon>
        <taxon>Opisthorchis</taxon>
    </lineage>
</organism>